<dbReference type="SMART" id="SM00382">
    <property type="entry name" value="AAA"/>
    <property type="match status" value="1"/>
</dbReference>
<evidence type="ECO:0000313" key="9">
    <source>
        <dbReference type="EMBL" id="CCK82359.1"/>
    </source>
</evidence>
<dbReference type="RefSeq" id="WP_014959539.1">
    <property type="nucleotide sequence ID" value="NC_018645.1"/>
</dbReference>
<name>K0NCS3_DESTT</name>
<dbReference type="EMBL" id="FO203503">
    <property type="protein sequence ID" value="CCK82359.1"/>
    <property type="molecule type" value="Genomic_DNA"/>
</dbReference>
<evidence type="ECO:0000256" key="5">
    <source>
        <dbReference type="ARBA" id="ARBA00030759"/>
    </source>
</evidence>
<feature type="compositionally biased region" description="Basic residues" evidence="7">
    <location>
        <begin position="408"/>
        <end position="438"/>
    </location>
</feature>
<dbReference type="PANTHER" id="PTHR35023">
    <property type="entry name" value="CHELATASE-RELATED"/>
    <property type="match status" value="1"/>
</dbReference>
<dbReference type="PANTHER" id="PTHR35023:SF1">
    <property type="entry name" value="MG-PROTOPORPHYRIN IX CHELATASE"/>
    <property type="match status" value="1"/>
</dbReference>
<dbReference type="PROSITE" id="PS50234">
    <property type="entry name" value="VWFA"/>
    <property type="match status" value="1"/>
</dbReference>
<evidence type="ECO:0000256" key="6">
    <source>
        <dbReference type="ARBA" id="ARBA00053551"/>
    </source>
</evidence>
<dbReference type="Gene3D" id="3.40.50.410">
    <property type="entry name" value="von Willebrand factor, type A domain"/>
    <property type="match status" value="1"/>
</dbReference>
<dbReference type="STRING" id="651182.TOL2_C42030"/>
<dbReference type="SMART" id="SM00327">
    <property type="entry name" value="VWA"/>
    <property type="match status" value="1"/>
</dbReference>
<dbReference type="GO" id="GO:0005524">
    <property type="term" value="F:ATP binding"/>
    <property type="evidence" value="ECO:0007669"/>
    <property type="project" value="UniProtKB-KW"/>
</dbReference>
<dbReference type="KEGG" id="dto:TOL2_C42030"/>
<keyword evidence="4" id="KW-0067">ATP-binding</keyword>
<dbReference type="AlphaFoldDB" id="K0NCS3"/>
<dbReference type="PATRIC" id="fig|651182.5.peg.4946"/>
<dbReference type="SUPFAM" id="SSF52540">
    <property type="entry name" value="P-loop containing nucleoside triphosphate hydrolases"/>
    <property type="match status" value="1"/>
</dbReference>
<proteinExistence type="inferred from homology"/>
<dbReference type="InterPro" id="IPR041628">
    <property type="entry name" value="ChlI/MoxR_AAA_lid"/>
</dbReference>
<dbReference type="Pfam" id="PF13519">
    <property type="entry name" value="VWA_2"/>
    <property type="match status" value="1"/>
</dbReference>
<dbReference type="Gene3D" id="3.40.50.300">
    <property type="entry name" value="P-loop containing nucleotide triphosphate hydrolases"/>
    <property type="match status" value="1"/>
</dbReference>
<dbReference type="InterPro" id="IPR003593">
    <property type="entry name" value="AAA+_ATPase"/>
</dbReference>
<dbReference type="InterPro" id="IPR000523">
    <property type="entry name" value="Mg_chelatse_chII-like_cat_dom"/>
</dbReference>
<reference evidence="9 10" key="1">
    <citation type="journal article" date="2013" name="Environ. Microbiol.">
        <title>Complete genome, catabolic sub-proteomes and key-metabolites of Desulfobacula toluolica Tol2, a marine, aromatic compound-degrading, sulfate-reducing bacterium.</title>
        <authorList>
            <person name="Wohlbrand L."/>
            <person name="Jacob J.H."/>
            <person name="Kube M."/>
            <person name="Mussmann M."/>
            <person name="Jarling R."/>
            <person name="Beck A."/>
            <person name="Amann R."/>
            <person name="Wilkes H."/>
            <person name="Reinhardt R."/>
            <person name="Rabus R."/>
        </authorList>
    </citation>
    <scope>NUCLEOTIDE SEQUENCE [LARGE SCALE GENOMIC DNA]</scope>
    <source>
        <strain evidence="10">DSM 7467 / Tol2</strain>
    </source>
</reference>
<dbReference type="InterPro" id="IPR012804">
    <property type="entry name" value="Cob_chelat_sub_put"/>
</dbReference>
<dbReference type="InterPro" id="IPR027417">
    <property type="entry name" value="P-loop_NTPase"/>
</dbReference>
<feature type="domain" description="VWFA" evidence="8">
    <location>
        <begin position="494"/>
        <end position="676"/>
    </location>
</feature>
<evidence type="ECO:0000313" key="10">
    <source>
        <dbReference type="Proteomes" id="UP000007347"/>
    </source>
</evidence>
<dbReference type="InterPro" id="IPR041702">
    <property type="entry name" value="BchD/ChlD_VWA"/>
</dbReference>
<gene>
    <name evidence="9" type="ordered locus">TOL2_C42030</name>
</gene>
<evidence type="ECO:0000256" key="4">
    <source>
        <dbReference type="ARBA" id="ARBA00022840"/>
    </source>
</evidence>
<dbReference type="Pfam" id="PF17863">
    <property type="entry name" value="AAA_lid_2"/>
    <property type="match status" value="1"/>
</dbReference>
<feature type="compositionally biased region" description="Basic and acidic residues" evidence="7">
    <location>
        <begin position="328"/>
        <end position="348"/>
    </location>
</feature>
<feature type="region of interest" description="Disordered" evidence="7">
    <location>
        <begin position="313"/>
        <end position="438"/>
    </location>
</feature>
<accession>K0NCS3</accession>
<evidence type="ECO:0000256" key="7">
    <source>
        <dbReference type="SAM" id="MobiDB-lite"/>
    </source>
</evidence>
<protein>
    <recommendedName>
        <fullName evidence="5">Mg-protoporphyrin IX chelatase</fullName>
    </recommendedName>
</protein>
<dbReference type="InterPro" id="IPR036465">
    <property type="entry name" value="vWFA_dom_sf"/>
</dbReference>
<feature type="compositionally biased region" description="Acidic residues" evidence="7">
    <location>
        <begin position="371"/>
        <end position="382"/>
    </location>
</feature>
<evidence type="ECO:0000259" key="8">
    <source>
        <dbReference type="PROSITE" id="PS50234"/>
    </source>
</evidence>
<dbReference type="HOGENOM" id="CLU_016684_6_0_7"/>
<sequence>MRNIFPFSAIIGQEDLKLSLILTAIHPGIGGVLIRGEKGTAKSTIVRGLADVLPKIRVIEGCAFNCNPDSLFLCDTCKQGIPEDRIITLRKQVVTLPLNATEDRVAGGMDFNRAVKEGRKILLPGLLAQAHRGILYVDEINLLDDHIVDIILDAAASGENHVEREGLSLCHEAKFLLVGTMNPEEGDLRPQLLDRFGLCVEVASEKDPEARITLMEQRELYDRDPTAFRVGCESKTQKLAQKIEKAKKLLPRVRMRSHLRSFIAELCSSNHVAGHRADLVIEQAARAHAALLGQVDVEIDDISVVAKFALLHRKREADPPPPPPPPPSEKDRKDDPPSEPDEPNKPDEPNQEGDPEQENPPPAESGKPDSENPEENDRDDPDQDTKKDLPQPKEDVKEQIFDIGATFKVKKITTPRDRKMRRGSGRRSRTRVSRKQGRYVKSGMKRLHNDVAFDATLRAAAPYQLRREVPEGLFISLKPEDIREKIREKRIGNFLAFLVDASGSMGAKGRMAASKGAVLSLLLDAYQKRDRVAMVSFRKSEAYVNLPPTSSIELAAQYLKEMPVGGRTPLSAGLDKVFQMVGNVLLRDPATRPIVLIITDGKTNVAMGQGKPVEEAMTFAARMGQDERIKYIVVDTEADGLVRFGLAGKLAAAAGAQYCKIDDLQADSLVSLVKDTQ</sequence>
<organism evidence="9 10">
    <name type="scientific">Desulfobacula toluolica (strain DSM 7467 / Tol2)</name>
    <dbReference type="NCBI Taxonomy" id="651182"/>
    <lineage>
        <taxon>Bacteria</taxon>
        <taxon>Pseudomonadati</taxon>
        <taxon>Thermodesulfobacteriota</taxon>
        <taxon>Desulfobacteria</taxon>
        <taxon>Desulfobacterales</taxon>
        <taxon>Desulfobacteraceae</taxon>
        <taxon>Desulfobacula</taxon>
    </lineage>
</organism>
<dbReference type="CDD" id="cd00009">
    <property type="entry name" value="AAA"/>
    <property type="match status" value="1"/>
</dbReference>
<keyword evidence="3" id="KW-0547">Nucleotide-binding</keyword>
<dbReference type="InterPro" id="IPR052989">
    <property type="entry name" value="Mg-chelatase_DI-like"/>
</dbReference>
<evidence type="ECO:0000256" key="1">
    <source>
        <dbReference type="ARBA" id="ARBA00004800"/>
    </source>
</evidence>
<dbReference type="InterPro" id="IPR002035">
    <property type="entry name" value="VWF_A"/>
</dbReference>
<dbReference type="Pfam" id="PF01078">
    <property type="entry name" value="Mg_chelatase"/>
    <property type="match status" value="1"/>
</dbReference>
<dbReference type="NCBIfam" id="TIGR02442">
    <property type="entry name" value="Cob-chelat-sub"/>
    <property type="match status" value="1"/>
</dbReference>
<evidence type="ECO:0000256" key="2">
    <source>
        <dbReference type="ARBA" id="ARBA00005799"/>
    </source>
</evidence>
<dbReference type="SUPFAM" id="SSF53300">
    <property type="entry name" value="vWA-like"/>
    <property type="match status" value="1"/>
</dbReference>
<dbReference type="CDD" id="cd01451">
    <property type="entry name" value="vWA_Magnesium_chelatase"/>
    <property type="match status" value="1"/>
</dbReference>
<feature type="compositionally biased region" description="Basic and acidic residues" evidence="7">
    <location>
        <begin position="383"/>
        <end position="400"/>
    </location>
</feature>
<comment type="function">
    <text evidence="6">Involved in bacteriochlorophyll biosynthesis; introduces a magnesium ion into protoporphyrin IX to yield Mg-protoporphyrin IX.</text>
</comment>
<comment type="similarity">
    <text evidence="2">Belongs to the Mg-chelatase subunits D/I family.</text>
</comment>
<dbReference type="OrthoDB" id="9775079at2"/>
<evidence type="ECO:0000256" key="3">
    <source>
        <dbReference type="ARBA" id="ARBA00022741"/>
    </source>
</evidence>
<keyword evidence="10" id="KW-1185">Reference proteome</keyword>
<dbReference type="Proteomes" id="UP000007347">
    <property type="component" value="Chromosome"/>
</dbReference>
<comment type="pathway">
    <text evidence="1">Porphyrin-containing compound metabolism; bacteriochlorophyll biosynthesis.</text>
</comment>
<dbReference type="Gene3D" id="1.10.8.80">
    <property type="entry name" value="Magnesium chelatase subunit I, C-Terminal domain"/>
    <property type="match status" value="1"/>
</dbReference>